<dbReference type="OrthoDB" id="9788468at2"/>
<dbReference type="PANTHER" id="PTHR43048:SF3">
    <property type="entry name" value="METHYLMALONYL-COA EPIMERASE, MITOCHONDRIAL"/>
    <property type="match status" value="1"/>
</dbReference>
<dbReference type="InterPro" id="IPR029068">
    <property type="entry name" value="Glyas_Bleomycin-R_OHBP_Dase"/>
</dbReference>
<proteinExistence type="predicted"/>
<keyword evidence="1" id="KW-0479">Metal-binding</keyword>
<dbReference type="STRING" id="1963862.B4O97_15880"/>
<name>A0A1Y1RVE7_9SPIO</name>
<feature type="domain" description="VOC" evidence="2">
    <location>
        <begin position="2"/>
        <end position="130"/>
    </location>
</feature>
<accession>A0A1Y1RVE7</accession>
<dbReference type="SUPFAM" id="SSF54593">
    <property type="entry name" value="Glyoxalase/Bleomycin resistance protein/Dihydroxybiphenyl dioxygenase"/>
    <property type="match status" value="1"/>
</dbReference>
<organism evidence="3 4">
    <name type="scientific">Marispirochaeta aestuarii</name>
    <dbReference type="NCBI Taxonomy" id="1963862"/>
    <lineage>
        <taxon>Bacteria</taxon>
        <taxon>Pseudomonadati</taxon>
        <taxon>Spirochaetota</taxon>
        <taxon>Spirochaetia</taxon>
        <taxon>Spirochaetales</taxon>
        <taxon>Spirochaetaceae</taxon>
        <taxon>Marispirochaeta</taxon>
    </lineage>
</organism>
<dbReference type="RefSeq" id="WP_083052341.1">
    <property type="nucleotide sequence ID" value="NZ_MWQY01000021.1"/>
</dbReference>
<dbReference type="EMBL" id="MWQY01000021">
    <property type="protein sequence ID" value="ORC32637.1"/>
    <property type="molecule type" value="Genomic_DNA"/>
</dbReference>
<evidence type="ECO:0000313" key="3">
    <source>
        <dbReference type="EMBL" id="ORC32637.1"/>
    </source>
</evidence>
<dbReference type="InterPro" id="IPR051785">
    <property type="entry name" value="MMCE/EMCE_epimerase"/>
</dbReference>
<reference evidence="3 4" key="1">
    <citation type="submission" date="2017-03" db="EMBL/GenBank/DDBJ databases">
        <title>Draft Genome sequence of Marispirochaeta sp. strain JC444.</title>
        <authorList>
            <person name="Shivani Y."/>
            <person name="Subhash Y."/>
            <person name="Sasikala C."/>
            <person name="Ramana C."/>
        </authorList>
    </citation>
    <scope>NUCLEOTIDE SEQUENCE [LARGE SCALE GENOMIC DNA]</scope>
    <source>
        <strain evidence="3 4">JC444</strain>
    </source>
</reference>
<dbReference type="GO" id="GO:0046491">
    <property type="term" value="P:L-methylmalonyl-CoA metabolic process"/>
    <property type="evidence" value="ECO:0007669"/>
    <property type="project" value="TreeGrafter"/>
</dbReference>
<dbReference type="GO" id="GO:0046872">
    <property type="term" value="F:metal ion binding"/>
    <property type="evidence" value="ECO:0007669"/>
    <property type="project" value="UniProtKB-KW"/>
</dbReference>
<sequence length="144" mass="16292">MIIDHIGIVVKSVKDGIAHWEKVFDYKQKTEIVVNTRQKVKVVFLEKKGSILIKLIEPTDATSNVFAFSMKGGGLHHICFKCEDLSTEISELKKKGLRVIVKPEPGEAFENGDIAFIYARNNLNIELIDTDKKAKIIKMESNDF</sequence>
<dbReference type="Gene3D" id="3.10.180.10">
    <property type="entry name" value="2,3-Dihydroxybiphenyl 1,2-Dioxygenase, domain 1"/>
    <property type="match status" value="1"/>
</dbReference>
<dbReference type="AlphaFoldDB" id="A0A1Y1RVE7"/>
<dbReference type="GO" id="GO:0004493">
    <property type="term" value="F:methylmalonyl-CoA epimerase activity"/>
    <property type="evidence" value="ECO:0007669"/>
    <property type="project" value="TreeGrafter"/>
</dbReference>
<evidence type="ECO:0000256" key="1">
    <source>
        <dbReference type="ARBA" id="ARBA00022723"/>
    </source>
</evidence>
<keyword evidence="4" id="KW-1185">Reference proteome</keyword>
<evidence type="ECO:0000259" key="2">
    <source>
        <dbReference type="PROSITE" id="PS51819"/>
    </source>
</evidence>
<evidence type="ECO:0000313" key="4">
    <source>
        <dbReference type="Proteomes" id="UP000192343"/>
    </source>
</evidence>
<dbReference type="PANTHER" id="PTHR43048">
    <property type="entry name" value="METHYLMALONYL-COA EPIMERASE"/>
    <property type="match status" value="1"/>
</dbReference>
<dbReference type="InterPro" id="IPR037523">
    <property type="entry name" value="VOC_core"/>
</dbReference>
<gene>
    <name evidence="3" type="ORF">B4O97_15880</name>
</gene>
<comment type="caution">
    <text evidence="3">The sequence shown here is derived from an EMBL/GenBank/DDBJ whole genome shotgun (WGS) entry which is preliminary data.</text>
</comment>
<protein>
    <recommendedName>
        <fullName evidence="2">VOC domain-containing protein</fullName>
    </recommendedName>
</protein>
<dbReference type="Proteomes" id="UP000192343">
    <property type="component" value="Unassembled WGS sequence"/>
</dbReference>
<dbReference type="PROSITE" id="PS51819">
    <property type="entry name" value="VOC"/>
    <property type="match status" value="1"/>
</dbReference>
<dbReference type="Pfam" id="PF13669">
    <property type="entry name" value="Glyoxalase_4"/>
    <property type="match status" value="1"/>
</dbReference>